<evidence type="ECO:0000256" key="2">
    <source>
        <dbReference type="ARBA" id="ARBA00022448"/>
    </source>
</evidence>
<reference evidence="6 7" key="1">
    <citation type="journal article" date="2013" name="Genome Announc.">
        <title>Draft Genome Sequence of the Cellulolytic Bacterium Clostridium papyrosolvens C7 (ATCC 700395).</title>
        <authorList>
            <person name="Zepeda V."/>
            <person name="Dassa B."/>
            <person name="Borovok I."/>
            <person name="Lamed R."/>
            <person name="Bayer E.A."/>
            <person name="Cate J.H."/>
        </authorList>
    </citation>
    <scope>NUCLEOTIDE SEQUENCE [LARGE SCALE GENOMIC DNA]</scope>
    <source>
        <strain evidence="6 7">C7</strain>
    </source>
</reference>
<dbReference type="RefSeq" id="WP_020814740.1">
    <property type="nucleotide sequence ID" value="NZ_ATAY01000020.1"/>
</dbReference>
<dbReference type="Proteomes" id="UP000016860">
    <property type="component" value="Unassembled WGS sequence"/>
</dbReference>
<dbReference type="PROSITE" id="PS50893">
    <property type="entry name" value="ABC_TRANSPORTER_2"/>
    <property type="match status" value="1"/>
</dbReference>
<gene>
    <name evidence="6" type="ORF">L323_05790</name>
</gene>
<dbReference type="GO" id="GO:0005524">
    <property type="term" value="F:ATP binding"/>
    <property type="evidence" value="ECO:0007669"/>
    <property type="project" value="UniProtKB-KW"/>
</dbReference>
<evidence type="ECO:0000256" key="4">
    <source>
        <dbReference type="ARBA" id="ARBA00022840"/>
    </source>
</evidence>
<keyword evidence="3" id="KW-0547">Nucleotide-binding</keyword>
<sequence length="327" mass="37139">MSEYIIDVEGLKKDFKVHKRDKSGLLSSLKSLFIRDYKLVTAVNNLDLRIRQGEIRGLIGPNGAGKSTTIKILSGILYPTEGTVNVMGYTPWTQREEYVKKIGVVFGQKSQLVWDLPAIDTFALNKQMYSISDKTFDNNIKYFKELLNIGDVITKPVRQLSLGERMKCEFVCALLHEPPLVYLDEPTIGLDIISKEAIRSFIKMVNKEKGTTFIVTTHDLSDIEDLCENVSIINNGTIVFNNSIEKLKTYFSDKKVIEVKFSRQINPSLLEGFKVTSSGPYFVNIEIETINTSLQDEISKIFKELPVQDINVNNINIEEVIKHIYLS</sequence>
<evidence type="ECO:0000256" key="1">
    <source>
        <dbReference type="ARBA" id="ARBA00005417"/>
    </source>
</evidence>
<dbReference type="InterPro" id="IPR003593">
    <property type="entry name" value="AAA+_ATPase"/>
</dbReference>
<dbReference type="STRING" id="1330534.L323_05790"/>
<name>U4R481_9FIRM</name>
<comment type="similarity">
    <text evidence="1">Belongs to the ABC transporter superfamily.</text>
</comment>
<dbReference type="Pfam" id="PF00005">
    <property type="entry name" value="ABC_tran"/>
    <property type="match status" value="1"/>
</dbReference>
<proteinExistence type="inferred from homology"/>
<evidence type="ECO:0000259" key="5">
    <source>
        <dbReference type="PROSITE" id="PS50893"/>
    </source>
</evidence>
<protein>
    <submittedName>
        <fullName evidence="6">Sugar ABC transporter ATP-binding protein</fullName>
    </submittedName>
</protein>
<keyword evidence="4 6" id="KW-0067">ATP-binding</keyword>
<dbReference type="Gene3D" id="3.40.50.300">
    <property type="entry name" value="P-loop containing nucleotide triphosphate hydrolases"/>
    <property type="match status" value="1"/>
</dbReference>
<feature type="domain" description="ABC transporter" evidence="5">
    <location>
        <begin position="27"/>
        <end position="260"/>
    </location>
</feature>
<evidence type="ECO:0000256" key="3">
    <source>
        <dbReference type="ARBA" id="ARBA00022741"/>
    </source>
</evidence>
<evidence type="ECO:0000313" key="7">
    <source>
        <dbReference type="Proteomes" id="UP000016860"/>
    </source>
</evidence>
<dbReference type="SMART" id="SM00382">
    <property type="entry name" value="AAA"/>
    <property type="match status" value="1"/>
</dbReference>
<dbReference type="AlphaFoldDB" id="U4R481"/>
<dbReference type="EMBL" id="ATAY01000020">
    <property type="protein sequence ID" value="EPR13381.1"/>
    <property type="molecule type" value="Genomic_DNA"/>
</dbReference>
<dbReference type="PANTHER" id="PTHR42711">
    <property type="entry name" value="ABC TRANSPORTER ATP-BINDING PROTEIN"/>
    <property type="match status" value="1"/>
</dbReference>
<dbReference type="PANTHER" id="PTHR42711:SF5">
    <property type="entry name" value="ABC TRANSPORTER ATP-BINDING PROTEIN NATA"/>
    <property type="match status" value="1"/>
</dbReference>
<evidence type="ECO:0000313" key="6">
    <source>
        <dbReference type="EMBL" id="EPR13381.1"/>
    </source>
</evidence>
<dbReference type="InterPro" id="IPR050763">
    <property type="entry name" value="ABC_transporter_ATP-binding"/>
</dbReference>
<organism evidence="6 7">
    <name type="scientific">Ruminiclostridium papyrosolvens C7</name>
    <dbReference type="NCBI Taxonomy" id="1330534"/>
    <lineage>
        <taxon>Bacteria</taxon>
        <taxon>Bacillati</taxon>
        <taxon>Bacillota</taxon>
        <taxon>Clostridia</taxon>
        <taxon>Eubacteriales</taxon>
        <taxon>Oscillospiraceae</taxon>
        <taxon>Ruminiclostridium</taxon>
    </lineage>
</organism>
<dbReference type="InterPro" id="IPR003439">
    <property type="entry name" value="ABC_transporter-like_ATP-bd"/>
</dbReference>
<dbReference type="SUPFAM" id="SSF52540">
    <property type="entry name" value="P-loop containing nucleoside triphosphate hydrolases"/>
    <property type="match status" value="1"/>
</dbReference>
<comment type="caution">
    <text evidence="6">The sequence shown here is derived from an EMBL/GenBank/DDBJ whole genome shotgun (WGS) entry which is preliminary data.</text>
</comment>
<dbReference type="GO" id="GO:0016887">
    <property type="term" value="F:ATP hydrolysis activity"/>
    <property type="evidence" value="ECO:0007669"/>
    <property type="project" value="InterPro"/>
</dbReference>
<keyword evidence="2" id="KW-0813">Transport</keyword>
<accession>U4R481</accession>
<dbReference type="OrthoDB" id="9804819at2"/>
<dbReference type="PATRIC" id="fig|1330534.3.peg.1155"/>
<dbReference type="InterPro" id="IPR027417">
    <property type="entry name" value="P-loop_NTPase"/>
</dbReference>